<feature type="region of interest" description="Disordered" evidence="1">
    <location>
        <begin position="1"/>
        <end position="47"/>
    </location>
</feature>
<feature type="compositionally biased region" description="Basic and acidic residues" evidence="1">
    <location>
        <begin position="1"/>
        <end position="15"/>
    </location>
</feature>
<sequence length="302" mass="34732">MPVFPSRDDLTKTETADQPNEEDDGSQKSDDEVGIYPRERPPGYPIEKWESSLKEFLDLLPAVDDPYPYRSRSTSPPRNRKQNMDHINNDPDNFLSNQKGRLRRCVSESEVYSITSDRPGRTRVMSACSAAVVLMNKEFIVLKVEEELAEPLEDLTFSSESVLNEEDTQSERMRKAQVISQHLLPVGPPFRIDGALHSPCHYLSVNQNLLRLAIVEVTCRIIQELKLRQDKIKLLTSFIKFLQEEPNAMYVWSQHSAVIIDYQINHARTDFEIEQLLNHAIPRHAELIARKSIDEEESSESQ</sequence>
<evidence type="ECO:0000313" key="2">
    <source>
        <dbReference type="EMBL" id="CAD6189208.1"/>
    </source>
</evidence>
<evidence type="ECO:0000256" key="1">
    <source>
        <dbReference type="SAM" id="MobiDB-lite"/>
    </source>
</evidence>
<dbReference type="AlphaFoldDB" id="A0A8S1H338"/>
<evidence type="ECO:0000313" key="3">
    <source>
        <dbReference type="Proteomes" id="UP000835052"/>
    </source>
</evidence>
<feature type="compositionally biased region" description="Basic and acidic residues" evidence="1">
    <location>
        <begin position="25"/>
        <end position="47"/>
    </location>
</feature>
<name>A0A8S1H338_9PELO</name>
<gene>
    <name evidence="2" type="ORF">CAUJ_LOCUS5127</name>
</gene>
<proteinExistence type="predicted"/>
<organism evidence="2 3">
    <name type="scientific">Caenorhabditis auriculariae</name>
    <dbReference type="NCBI Taxonomy" id="2777116"/>
    <lineage>
        <taxon>Eukaryota</taxon>
        <taxon>Metazoa</taxon>
        <taxon>Ecdysozoa</taxon>
        <taxon>Nematoda</taxon>
        <taxon>Chromadorea</taxon>
        <taxon>Rhabditida</taxon>
        <taxon>Rhabditina</taxon>
        <taxon>Rhabditomorpha</taxon>
        <taxon>Rhabditoidea</taxon>
        <taxon>Rhabditidae</taxon>
        <taxon>Peloderinae</taxon>
        <taxon>Caenorhabditis</taxon>
    </lineage>
</organism>
<dbReference type="EMBL" id="CAJGYM010000010">
    <property type="protein sequence ID" value="CAD6189208.1"/>
    <property type="molecule type" value="Genomic_DNA"/>
</dbReference>
<dbReference type="Proteomes" id="UP000835052">
    <property type="component" value="Unassembled WGS sequence"/>
</dbReference>
<comment type="caution">
    <text evidence="2">The sequence shown here is derived from an EMBL/GenBank/DDBJ whole genome shotgun (WGS) entry which is preliminary data.</text>
</comment>
<keyword evidence="3" id="KW-1185">Reference proteome</keyword>
<protein>
    <submittedName>
        <fullName evidence="2">Uncharacterized protein</fullName>
    </submittedName>
</protein>
<feature type="region of interest" description="Disordered" evidence="1">
    <location>
        <begin position="65"/>
        <end position="98"/>
    </location>
</feature>
<reference evidence="2" key="1">
    <citation type="submission" date="2020-10" db="EMBL/GenBank/DDBJ databases">
        <authorList>
            <person name="Kikuchi T."/>
        </authorList>
    </citation>
    <scope>NUCLEOTIDE SEQUENCE</scope>
    <source>
        <strain evidence="2">NKZ352</strain>
    </source>
</reference>
<feature type="compositionally biased region" description="Low complexity" evidence="1">
    <location>
        <begin position="66"/>
        <end position="77"/>
    </location>
</feature>
<accession>A0A8S1H338</accession>